<dbReference type="Proteomes" id="UP001228905">
    <property type="component" value="Unassembled WGS sequence"/>
</dbReference>
<dbReference type="RefSeq" id="WP_307351505.1">
    <property type="nucleotide sequence ID" value="NZ_JAUSVS010000008.1"/>
</dbReference>
<keyword evidence="4" id="KW-1185">Reference proteome</keyword>
<sequence length="168" mass="17358">MSKPAIAGLMILGAAMLAPGLAGAQSTADAPAAAPAADAPAPAPTGDPRVGAPAEGMAQIVFYRPSNYFGGAVSFKVREGEAELGQLSNNSYFILQIAPGKHTFVVHSEAADDLTMEVEAGETYFVRGAMAMGVVLYRPNLSPSDQSSFTALPKLKLAKPIKVKAPKK</sequence>
<gene>
    <name evidence="3" type="ORF">QO010_003641</name>
</gene>
<organism evidence="3 4">
    <name type="scientific">Caulobacter ginsengisoli</name>
    <dbReference type="NCBI Taxonomy" id="400775"/>
    <lineage>
        <taxon>Bacteria</taxon>
        <taxon>Pseudomonadati</taxon>
        <taxon>Pseudomonadota</taxon>
        <taxon>Alphaproteobacteria</taxon>
        <taxon>Caulobacterales</taxon>
        <taxon>Caulobacteraceae</taxon>
        <taxon>Caulobacter</taxon>
    </lineage>
</organism>
<dbReference type="Pfam" id="PF11008">
    <property type="entry name" value="DUF2846"/>
    <property type="match status" value="1"/>
</dbReference>
<reference evidence="3 4" key="1">
    <citation type="submission" date="2023-07" db="EMBL/GenBank/DDBJ databases">
        <title>Genomic Encyclopedia of Type Strains, Phase IV (KMG-IV): sequencing the most valuable type-strain genomes for metagenomic binning, comparative biology and taxonomic classification.</title>
        <authorList>
            <person name="Goeker M."/>
        </authorList>
    </citation>
    <scope>NUCLEOTIDE SEQUENCE [LARGE SCALE GENOMIC DNA]</scope>
    <source>
        <strain evidence="3 4">DSM 18695</strain>
    </source>
</reference>
<name>A0ABU0IV15_9CAUL</name>
<dbReference type="InterPro" id="IPR022548">
    <property type="entry name" value="DUF2846"/>
</dbReference>
<protein>
    <recommendedName>
        <fullName evidence="2">DUF2846 domain-containing protein</fullName>
    </recommendedName>
</protein>
<comment type="caution">
    <text evidence="3">The sequence shown here is derived from an EMBL/GenBank/DDBJ whole genome shotgun (WGS) entry which is preliminary data.</text>
</comment>
<proteinExistence type="predicted"/>
<keyword evidence="1" id="KW-0732">Signal</keyword>
<evidence type="ECO:0000313" key="3">
    <source>
        <dbReference type="EMBL" id="MDQ0465849.1"/>
    </source>
</evidence>
<evidence type="ECO:0000313" key="4">
    <source>
        <dbReference type="Proteomes" id="UP001228905"/>
    </source>
</evidence>
<feature type="chain" id="PRO_5046116986" description="DUF2846 domain-containing protein" evidence="1">
    <location>
        <begin position="25"/>
        <end position="168"/>
    </location>
</feature>
<evidence type="ECO:0000256" key="1">
    <source>
        <dbReference type="SAM" id="SignalP"/>
    </source>
</evidence>
<evidence type="ECO:0000259" key="2">
    <source>
        <dbReference type="Pfam" id="PF11008"/>
    </source>
</evidence>
<dbReference type="EMBL" id="JAUSVS010000008">
    <property type="protein sequence ID" value="MDQ0465849.1"/>
    <property type="molecule type" value="Genomic_DNA"/>
</dbReference>
<accession>A0ABU0IV15</accession>
<feature type="domain" description="DUF2846" evidence="2">
    <location>
        <begin position="55"/>
        <end position="133"/>
    </location>
</feature>
<feature type="signal peptide" evidence="1">
    <location>
        <begin position="1"/>
        <end position="24"/>
    </location>
</feature>